<dbReference type="PROSITE" id="PS51178">
    <property type="entry name" value="PASTA"/>
    <property type="match status" value="1"/>
</dbReference>
<feature type="transmembrane region" description="Helical" evidence="2">
    <location>
        <begin position="264"/>
        <end position="281"/>
    </location>
</feature>
<dbReference type="CDD" id="cd06577">
    <property type="entry name" value="PASTA_pknB"/>
    <property type="match status" value="1"/>
</dbReference>
<evidence type="ECO:0000256" key="1">
    <source>
        <dbReference type="SAM" id="MobiDB-lite"/>
    </source>
</evidence>
<evidence type="ECO:0000256" key="2">
    <source>
        <dbReference type="SAM" id="Phobius"/>
    </source>
</evidence>
<reference evidence="4" key="1">
    <citation type="submission" date="2020-09" db="EMBL/GenBank/DDBJ databases">
        <title>Draft Genome Sequence of Paenibacillus sp. WST5.</title>
        <authorList>
            <person name="Bao Z."/>
        </authorList>
    </citation>
    <scope>NUCLEOTIDE SEQUENCE</scope>
    <source>
        <strain evidence="4">WST5</strain>
    </source>
</reference>
<keyword evidence="5" id="KW-1185">Reference proteome</keyword>
<feature type="compositionally biased region" description="Polar residues" evidence="1">
    <location>
        <begin position="312"/>
        <end position="321"/>
    </location>
</feature>
<proteinExistence type="predicted"/>
<dbReference type="Proteomes" id="UP000650466">
    <property type="component" value="Unassembled WGS sequence"/>
</dbReference>
<keyword evidence="2" id="KW-0812">Transmembrane</keyword>
<protein>
    <submittedName>
        <fullName evidence="4">PASTA domain-containing protein</fullName>
    </submittedName>
</protein>
<feature type="domain" description="PASTA" evidence="3">
    <location>
        <begin position="328"/>
        <end position="393"/>
    </location>
</feature>
<evidence type="ECO:0000259" key="3">
    <source>
        <dbReference type="PROSITE" id="PS51178"/>
    </source>
</evidence>
<keyword evidence="2" id="KW-1133">Transmembrane helix</keyword>
<organism evidence="4 5">
    <name type="scientific">Paenibacillus sedimenti</name>
    <dbReference type="NCBI Taxonomy" id="2770274"/>
    <lineage>
        <taxon>Bacteria</taxon>
        <taxon>Bacillati</taxon>
        <taxon>Bacillota</taxon>
        <taxon>Bacilli</taxon>
        <taxon>Bacillales</taxon>
        <taxon>Paenibacillaceae</taxon>
        <taxon>Paenibacillus</taxon>
    </lineage>
</organism>
<gene>
    <name evidence="4" type="ORF">ICC18_02270</name>
</gene>
<evidence type="ECO:0000313" key="5">
    <source>
        <dbReference type="Proteomes" id="UP000650466"/>
    </source>
</evidence>
<dbReference type="RefSeq" id="WP_188172744.1">
    <property type="nucleotide sequence ID" value="NZ_JACVVD010000001.1"/>
</dbReference>
<dbReference type="Gene3D" id="3.30.10.20">
    <property type="match status" value="1"/>
</dbReference>
<dbReference type="AlphaFoldDB" id="A0A926KL19"/>
<dbReference type="EMBL" id="JACVVD010000001">
    <property type="protein sequence ID" value="MBD0378946.1"/>
    <property type="molecule type" value="Genomic_DNA"/>
</dbReference>
<name>A0A926KL19_9BACL</name>
<sequence length="396" mass="43929">MDRLDRRIGNRYVSNSLITTLHNGVLHNGEDLYLNRKIVIYSTELEEGQSADTYLHKFKRTSSFNHDGFLHILDTSFKDRTLLIILQQKPGHLLAEQLRSRLWTFDQIISLVTDLGVSMLDSMEEQVTGFSVSLENLWYGENGRISVINYWDEGAPQTQGVRGLCGLLVQLLSGKTEMVNPFEAMHTHLERIQIPSATMEQKDALIKLVKPASQGQASLSTLIFGLRKLQSISVIDEEQPPLPSRSPIQNEPVPKLRFYKRKSVGAAAFFVAAIFVIWILWPSFSKSDRQVSVTPSQSVKPAAVMPTPSPSPEQATSSPKGSVTDKEQNKEVIIPNLVGMVLADAEKQALADGLRYKYFLEAGTAPKGTVTKQDPAAGTKGMQGDTVTFWVSKGSQ</sequence>
<comment type="caution">
    <text evidence="4">The sequence shown here is derived from an EMBL/GenBank/DDBJ whole genome shotgun (WGS) entry which is preliminary data.</text>
</comment>
<keyword evidence="2" id="KW-0472">Membrane</keyword>
<dbReference type="InterPro" id="IPR005543">
    <property type="entry name" value="PASTA_dom"/>
</dbReference>
<accession>A0A926KL19</accession>
<evidence type="ECO:0000313" key="4">
    <source>
        <dbReference type="EMBL" id="MBD0378946.1"/>
    </source>
</evidence>
<dbReference type="SUPFAM" id="SSF54184">
    <property type="entry name" value="Penicillin-binding protein 2x (pbp-2x), c-terminal domain"/>
    <property type="match status" value="1"/>
</dbReference>
<dbReference type="Pfam" id="PF03793">
    <property type="entry name" value="PASTA"/>
    <property type="match status" value="1"/>
</dbReference>
<feature type="region of interest" description="Disordered" evidence="1">
    <location>
        <begin position="295"/>
        <end position="328"/>
    </location>
</feature>
<dbReference type="SMART" id="SM00740">
    <property type="entry name" value="PASTA"/>
    <property type="match status" value="1"/>
</dbReference>